<evidence type="ECO:0000259" key="6">
    <source>
        <dbReference type="Pfam" id="PF14680"/>
    </source>
</evidence>
<accession>A0A1C7NKT2</accession>
<dbReference type="InterPro" id="IPR029315">
    <property type="entry name" value="FANCI_S2"/>
</dbReference>
<dbReference type="InterPro" id="IPR029310">
    <property type="entry name" value="FANCI_HD1"/>
</dbReference>
<proteinExistence type="predicted"/>
<evidence type="ECO:0000259" key="2">
    <source>
        <dbReference type="Pfam" id="PF14675"/>
    </source>
</evidence>
<dbReference type="AlphaFoldDB" id="A0A1C7NKT2"/>
<dbReference type="Pfam" id="PF14680">
    <property type="entry name" value="FANCI_HD2"/>
    <property type="match status" value="1"/>
</dbReference>
<dbReference type="InterPro" id="IPR029314">
    <property type="entry name" value="FANCI_S4"/>
</dbReference>
<feature type="domain" description="FANCI solenoid 4" evidence="4">
    <location>
        <begin position="961"/>
        <end position="1203"/>
    </location>
</feature>
<name>A0A1C7NKT2_9FUNG</name>
<feature type="compositionally biased region" description="Acidic residues" evidence="1">
    <location>
        <begin position="1221"/>
        <end position="1233"/>
    </location>
</feature>
<dbReference type="EMBL" id="LUGH01000189">
    <property type="protein sequence ID" value="OBZ87914.1"/>
    <property type="molecule type" value="Genomic_DNA"/>
</dbReference>
<dbReference type="Proteomes" id="UP000093000">
    <property type="component" value="Unassembled WGS sequence"/>
</dbReference>
<evidence type="ECO:0000256" key="1">
    <source>
        <dbReference type="SAM" id="MobiDB-lite"/>
    </source>
</evidence>
<evidence type="ECO:0000259" key="4">
    <source>
        <dbReference type="Pfam" id="PF14678"/>
    </source>
</evidence>
<dbReference type="PANTHER" id="PTHR21818:SF0">
    <property type="entry name" value="FANCONI ANEMIA GROUP I PROTEIN"/>
    <property type="match status" value="1"/>
</dbReference>
<dbReference type="InParanoid" id="A0A1C7NKT2"/>
<keyword evidence="8" id="KW-1185">Reference proteome</keyword>
<feature type="region of interest" description="Disordered" evidence="1">
    <location>
        <begin position="1204"/>
        <end position="1263"/>
    </location>
</feature>
<dbReference type="GO" id="GO:0070182">
    <property type="term" value="F:DNA polymerase binding"/>
    <property type="evidence" value="ECO:0007669"/>
    <property type="project" value="TreeGrafter"/>
</dbReference>
<organism evidence="7 8">
    <name type="scientific">Choanephora cucurbitarum</name>
    <dbReference type="NCBI Taxonomy" id="101091"/>
    <lineage>
        <taxon>Eukaryota</taxon>
        <taxon>Fungi</taxon>
        <taxon>Fungi incertae sedis</taxon>
        <taxon>Mucoromycota</taxon>
        <taxon>Mucoromycotina</taxon>
        <taxon>Mucoromycetes</taxon>
        <taxon>Mucorales</taxon>
        <taxon>Mucorineae</taxon>
        <taxon>Choanephoraceae</taxon>
        <taxon>Choanephoroideae</taxon>
        <taxon>Choanephora</taxon>
    </lineage>
</organism>
<evidence type="ECO:0000313" key="7">
    <source>
        <dbReference type="EMBL" id="OBZ87914.1"/>
    </source>
</evidence>
<dbReference type="InterPro" id="IPR026171">
    <property type="entry name" value="FANCI"/>
</dbReference>
<feature type="region of interest" description="Disordered" evidence="1">
    <location>
        <begin position="1126"/>
        <end position="1146"/>
    </location>
</feature>
<feature type="domain" description="FANCI solenoid 2" evidence="3">
    <location>
        <begin position="356"/>
        <end position="521"/>
    </location>
</feature>
<dbReference type="PANTHER" id="PTHR21818">
    <property type="entry name" value="BC025462 PROTEIN"/>
    <property type="match status" value="1"/>
</dbReference>
<dbReference type="STRING" id="101091.A0A1C7NKT2"/>
<dbReference type="InterPro" id="IPR029312">
    <property type="entry name" value="FANCI_HD2"/>
</dbReference>
<feature type="domain" description="FANCI solenoid 1" evidence="2">
    <location>
        <begin position="69"/>
        <end position="245"/>
    </location>
</feature>
<dbReference type="Pfam" id="PF14675">
    <property type="entry name" value="FANCI_S1"/>
    <property type="match status" value="1"/>
</dbReference>
<dbReference type="OrthoDB" id="195089at2759"/>
<evidence type="ECO:0000313" key="8">
    <source>
        <dbReference type="Proteomes" id="UP000093000"/>
    </source>
</evidence>
<evidence type="ECO:0000259" key="3">
    <source>
        <dbReference type="Pfam" id="PF14676"/>
    </source>
</evidence>
<dbReference type="GO" id="GO:0006281">
    <property type="term" value="P:DNA repair"/>
    <property type="evidence" value="ECO:0007669"/>
    <property type="project" value="InterPro"/>
</dbReference>
<feature type="domain" description="FANCI helical" evidence="5">
    <location>
        <begin position="264"/>
        <end position="345"/>
    </location>
</feature>
<reference evidence="7 8" key="1">
    <citation type="submission" date="2016-03" db="EMBL/GenBank/DDBJ databases">
        <title>Choanephora cucurbitarum.</title>
        <authorList>
            <person name="Min B."/>
            <person name="Park H."/>
            <person name="Park J.-H."/>
            <person name="Shin H.-D."/>
            <person name="Choi I.-G."/>
        </authorList>
    </citation>
    <scope>NUCLEOTIDE SEQUENCE [LARGE SCALE GENOMIC DNA]</scope>
    <source>
        <strain evidence="7 8">KUS-F28377</strain>
    </source>
</reference>
<sequence length="1263" mass="144425">MDIEILKLSKQSNKQRLSEFLNEQPEEELIGLVRSKLDDYQASNDVDPILLLRAIVQGSPLEGGQDCLQRRFILLKCIIEWLSVEDKDIQEKSKQASLVVNLIQPEIENLPTIMLSDLAKMITDMIAETSPIQLRMLDIFSKIWNVLAAADKFSELGEIFDGLLEAKWHNSIVVGMSSALNDMELSKNQLEAVLNYMLKKLSDIESEEVPPFIYQLLLISRKGYKRLILNGILNFFNQESENETSQIESTVMLHLSFALKQDQELGNELIKMIKANKSSQLEVFNIACLLTAARIHRLQDPIFDLFKTNITSVYRDNEKLERCYWILDYSSIEADKLGQVLLEVTEKSATSGWDQVIQSLTQLSFILVDTATSYGAFFQTYTIKTRSSMKDHAGPMDKVANLGTDILLRLFKYHDIIRSEILEQITSRIVSRSSSTLSFLSLLATIIKDYPDTVDKYLVNIKDTLDFLSFLPLSTAERLLHAVQPISKSSEQFRDGLILVLRKSLFAKDLDGREMAVRGFLNILDEQLNELKSEQDSGQLLVAQGVAFEVLGLLRRCFGQQFEVRVCTYNGLGSLSQEHPTFAGDIFDLLYTQFTKVFEKDASIANPIKLDHCLENATNGGYPKIMEPVHLLLKNLIKSYRAASTEDTTSVVAETIDRFNDRMLSLVNRLSSARLEDFELDKTSSFDMATHIGLRNNLYAQLMLGIYEASVSSEHEGRKKNNQIHTPTCSSLEFFSKIFQAIFAQGDPEGSTRDLRSDIDFAHFIITSTFDSLKSAIDDVYCHQDDQHFESSIVLCQTYLSILKQEDSDSIFANQQSAKKTTSALSSVALSLRSTLDIISHVWPKRFAEFLKRVLGSTAPNQYRSKNKVILEWTMQLKEVILKYISGRTPIYREATHVMHVCLFLCNKFQKKDDDFSVRSRALIQWLNELTKERALEDPGLVKETIGLLIQLCADIGEFDVIQDICEDLHRFLGDLDIRHVDQPMEESLSYQMINQKTYSVILSKIFEFLDSSFDDLTWCISRLKISASEDNNEETTQQFEAQMCRRLTSLVLITSQIVKSILTDVHAESLFKTITKAYKTLLTLVKYKISFPYDVSPDFISVISKTGTEVTDRMYKFLTVYGQSQNADPSESRSKKKGKQKQVDLKQKAKIQRETKVIPNLIFGVEQFERHLIQLSRKSKVDFMQYMKRSTSRDFKIQVNRVYEDESDESDEDKGQQQEVQEENEEEEEEEAESLKRRADEQEDEEESQDRPSGSSKRAKRS</sequence>
<evidence type="ECO:0000259" key="5">
    <source>
        <dbReference type="Pfam" id="PF14679"/>
    </source>
</evidence>
<protein>
    <submittedName>
        <fullName evidence="7">Fanconi anemia group I</fullName>
    </submittedName>
</protein>
<dbReference type="Pfam" id="PF14676">
    <property type="entry name" value="FANCI_S2"/>
    <property type="match status" value="1"/>
</dbReference>
<dbReference type="InterPro" id="IPR029308">
    <property type="entry name" value="FANCI_S1"/>
</dbReference>
<dbReference type="Pfam" id="PF14678">
    <property type="entry name" value="FANCI_S4"/>
    <property type="match status" value="1"/>
</dbReference>
<dbReference type="Pfam" id="PF14679">
    <property type="entry name" value="FANCI_HD1"/>
    <property type="match status" value="1"/>
</dbReference>
<feature type="domain" description="FANCI helical" evidence="6">
    <location>
        <begin position="542"/>
        <end position="714"/>
    </location>
</feature>
<comment type="caution">
    <text evidence="7">The sequence shown here is derived from an EMBL/GenBank/DDBJ whole genome shotgun (WGS) entry which is preliminary data.</text>
</comment>
<gene>
    <name evidence="7" type="primary">Fanci</name>
    <name evidence="7" type="ORF">A0J61_04038</name>
</gene>